<dbReference type="InterPro" id="IPR056789">
    <property type="entry name" value="LRR_R13L1-DRL21"/>
</dbReference>
<keyword evidence="1" id="KW-0433">Leucine-rich repeat</keyword>
<dbReference type="OrthoDB" id="785310at2759"/>
<dbReference type="Pfam" id="PF23598">
    <property type="entry name" value="LRR_14"/>
    <property type="match status" value="1"/>
</dbReference>
<evidence type="ECO:0000313" key="5">
    <source>
        <dbReference type="Proteomes" id="UP000228380"/>
    </source>
</evidence>
<dbReference type="GeneID" id="103706964"/>
<keyword evidence="2" id="KW-0677">Repeat</keyword>
<dbReference type="AlphaFoldDB" id="A0A8B8J4W7"/>
<dbReference type="PANTHER" id="PTHR36766:SF70">
    <property type="entry name" value="DISEASE RESISTANCE PROTEIN RGA4"/>
    <property type="match status" value="1"/>
</dbReference>
<organism evidence="5 6">
    <name type="scientific">Phoenix dactylifera</name>
    <name type="common">Date palm</name>
    <dbReference type="NCBI Taxonomy" id="42345"/>
    <lineage>
        <taxon>Eukaryota</taxon>
        <taxon>Viridiplantae</taxon>
        <taxon>Streptophyta</taxon>
        <taxon>Embryophyta</taxon>
        <taxon>Tracheophyta</taxon>
        <taxon>Spermatophyta</taxon>
        <taxon>Magnoliopsida</taxon>
        <taxon>Liliopsida</taxon>
        <taxon>Arecaceae</taxon>
        <taxon>Coryphoideae</taxon>
        <taxon>Phoeniceae</taxon>
        <taxon>Phoenix</taxon>
    </lineage>
</organism>
<evidence type="ECO:0000259" key="3">
    <source>
        <dbReference type="Pfam" id="PF23598"/>
    </source>
</evidence>
<gene>
    <name evidence="6" type="primary">LOC103706964</name>
</gene>
<dbReference type="Gene3D" id="3.80.10.10">
    <property type="entry name" value="Ribonuclease Inhibitor"/>
    <property type="match status" value="2"/>
</dbReference>
<dbReference type="InterPro" id="IPR055414">
    <property type="entry name" value="LRR_R13L4/SHOC2-like"/>
</dbReference>
<dbReference type="KEGG" id="pda:103706964"/>
<evidence type="ECO:0000313" key="6">
    <source>
        <dbReference type="RefSeq" id="XP_026660627.2"/>
    </source>
</evidence>
<dbReference type="RefSeq" id="XP_026660627.2">
    <property type="nucleotide sequence ID" value="XM_026804826.2"/>
</dbReference>
<reference evidence="6" key="2">
    <citation type="submission" date="2025-08" db="UniProtKB">
        <authorList>
            <consortium name="RefSeq"/>
        </authorList>
    </citation>
    <scope>IDENTIFICATION</scope>
    <source>
        <tissue evidence="6">Young leaves</tissue>
    </source>
</reference>
<evidence type="ECO:0000256" key="1">
    <source>
        <dbReference type="ARBA" id="ARBA00022614"/>
    </source>
</evidence>
<dbReference type="InterPro" id="IPR032675">
    <property type="entry name" value="LRR_dom_sf"/>
</dbReference>
<proteinExistence type="predicted"/>
<dbReference type="Pfam" id="PF25019">
    <property type="entry name" value="LRR_R13L1-DRL21"/>
    <property type="match status" value="1"/>
</dbReference>
<protein>
    <submittedName>
        <fullName evidence="6">Disease resistance protein RGA4</fullName>
    </submittedName>
</protein>
<name>A0A8B8J4W7_PHODC</name>
<keyword evidence="5" id="KW-1185">Reference proteome</keyword>
<accession>A0A8B8J4W7</accession>
<feature type="domain" description="R13L1/DRL21-like LRR repeat region" evidence="4">
    <location>
        <begin position="95"/>
        <end position="158"/>
    </location>
</feature>
<evidence type="ECO:0000259" key="4">
    <source>
        <dbReference type="Pfam" id="PF25019"/>
    </source>
</evidence>
<dbReference type="PANTHER" id="PTHR36766">
    <property type="entry name" value="PLANT BROAD-SPECTRUM MILDEW RESISTANCE PROTEIN RPW8"/>
    <property type="match status" value="1"/>
</dbReference>
<dbReference type="SUPFAM" id="SSF52058">
    <property type="entry name" value="L domain-like"/>
    <property type="match status" value="1"/>
</dbReference>
<sequence>MSEMVVVKRIGEEFYGDDGSSAFPSLQELYLTDMPNLEEWQIEPMSAGRKMASFPCLIELSIDSCPILMVHPGIPCFVEDLTIVESNEMLLSAGNLAGLSQLKMLEIQNCEVSSSSGWWDGLQYLTALEELRISECDELTCLPEGIMYLPSLHTLDLDENKNLMSLEGGGRKPQQPTPFFPALQDLEIQGTDTLAALPEWVGGLTSLQNLLITECPYLAMLPDGLQHLTALQKLDISDLPQLTMLPDGLQHLTALQKLEISDLPQLTMLPDGLRHLTALQVLHIYDCPQLAMLPDGLRHLTALQELHIASCPQLAMLPDGLQHLSALRDLCITSCPQLVMLPDGLQHLTALQYLRIGECPQLARRCKREIGEDWHKIAHIPNVKFWPLKEDGEESGKRRTFVAKFLSQLGCARCMGHS</sequence>
<feature type="domain" description="Disease resistance R13L4/SHOC-2-like LRR" evidence="3">
    <location>
        <begin position="266"/>
        <end position="392"/>
    </location>
</feature>
<reference evidence="5" key="1">
    <citation type="journal article" date="2019" name="Nat. Commun.">
        <title>Genome-wide association mapping of date palm fruit traits.</title>
        <authorList>
            <person name="Hazzouri K.M."/>
            <person name="Gros-Balthazard M."/>
            <person name="Flowers J.M."/>
            <person name="Copetti D."/>
            <person name="Lemansour A."/>
            <person name="Lebrun M."/>
            <person name="Masmoudi K."/>
            <person name="Ferrand S."/>
            <person name="Dhar M.I."/>
            <person name="Fresquez Z.A."/>
            <person name="Rosas U."/>
            <person name="Zhang J."/>
            <person name="Talag J."/>
            <person name="Lee S."/>
            <person name="Kudrna D."/>
            <person name="Powell R.F."/>
            <person name="Leitch I.J."/>
            <person name="Krueger R.R."/>
            <person name="Wing R.A."/>
            <person name="Amiri K.M.A."/>
            <person name="Purugganan M.D."/>
        </authorList>
    </citation>
    <scope>NUCLEOTIDE SEQUENCE [LARGE SCALE GENOMIC DNA]</scope>
    <source>
        <strain evidence="5">cv. Khalas</strain>
    </source>
</reference>
<evidence type="ECO:0000256" key="2">
    <source>
        <dbReference type="ARBA" id="ARBA00022737"/>
    </source>
</evidence>
<dbReference type="Proteomes" id="UP000228380">
    <property type="component" value="Chromosome 8"/>
</dbReference>